<dbReference type="OrthoDB" id="9792137at2"/>
<dbReference type="AlphaFoldDB" id="A0A327YS06"/>
<comment type="caution">
    <text evidence="2">The sequence shown here is derived from an EMBL/GenBank/DDBJ whole genome shotgun (WGS) entry which is preliminary data.</text>
</comment>
<evidence type="ECO:0000256" key="1">
    <source>
        <dbReference type="SAM" id="SignalP"/>
    </source>
</evidence>
<dbReference type="Proteomes" id="UP000249165">
    <property type="component" value="Unassembled WGS sequence"/>
</dbReference>
<accession>A0A327YS06</accession>
<proteinExistence type="predicted"/>
<name>A0A327YS06_9RHOB</name>
<dbReference type="InterPro" id="IPR050772">
    <property type="entry name" value="Hydratase-Decarb/MhpD_sf"/>
</dbReference>
<organism evidence="2 3">
    <name type="scientific">Salipiger aestuarii</name>
    <dbReference type="NCBI Taxonomy" id="568098"/>
    <lineage>
        <taxon>Bacteria</taxon>
        <taxon>Pseudomonadati</taxon>
        <taxon>Pseudomonadota</taxon>
        <taxon>Alphaproteobacteria</taxon>
        <taxon>Rhodobacterales</taxon>
        <taxon>Roseobacteraceae</taxon>
        <taxon>Salipiger</taxon>
    </lineage>
</organism>
<sequence>MSAIMKAALVRASIGAFALGAFADAAQAACATQPEIAQFVASYLAREPAAALGAGGTMQDALCTQARLAQALAPELGPVVGYKAGLTSKPAQDRFGVTAPVRGLLYRDMLLHDGASVPADFGAVPMVEADLLLIVADDAIAGATTPEQVLGHISAIRPFIELPDLVLAAGEPMTGVTLTAMGVGPRLGVMGDDIVVTDPALMAQRLADMTVTLTAADGTVLSEAPGRAALGHPANALLWLMSDGVTLKAGDIVSVGAFGPFVPVASAGKGATVRYSGLPGDPAISVSFTR</sequence>
<reference evidence="2 3" key="1">
    <citation type="submission" date="2018-06" db="EMBL/GenBank/DDBJ databases">
        <title>Genomic Encyclopedia of Archaeal and Bacterial Type Strains, Phase II (KMG-II): from individual species to whole genera.</title>
        <authorList>
            <person name="Goeker M."/>
        </authorList>
    </citation>
    <scope>NUCLEOTIDE SEQUENCE [LARGE SCALE GENOMIC DNA]</scope>
    <source>
        <strain evidence="2 3">DSM 22011</strain>
    </source>
</reference>
<evidence type="ECO:0000313" key="3">
    <source>
        <dbReference type="Proteomes" id="UP000249165"/>
    </source>
</evidence>
<dbReference type="RefSeq" id="WP_009505198.1">
    <property type="nucleotide sequence ID" value="NZ_LIGK01000006.1"/>
</dbReference>
<dbReference type="PANTHER" id="PTHR30143">
    <property type="entry name" value="ACID HYDRATASE"/>
    <property type="match status" value="1"/>
</dbReference>
<feature type="chain" id="PRO_5016357455" evidence="1">
    <location>
        <begin position="29"/>
        <end position="290"/>
    </location>
</feature>
<dbReference type="InterPro" id="IPR036663">
    <property type="entry name" value="Fumarylacetoacetase_C_sf"/>
</dbReference>
<dbReference type="SUPFAM" id="SSF56529">
    <property type="entry name" value="FAH"/>
    <property type="match status" value="1"/>
</dbReference>
<gene>
    <name evidence="2" type="ORF">ATI53_100598</name>
</gene>
<dbReference type="GO" id="GO:0008684">
    <property type="term" value="F:2-oxopent-4-enoate hydratase activity"/>
    <property type="evidence" value="ECO:0007669"/>
    <property type="project" value="TreeGrafter"/>
</dbReference>
<dbReference type="GO" id="GO:0005737">
    <property type="term" value="C:cytoplasm"/>
    <property type="evidence" value="ECO:0007669"/>
    <property type="project" value="TreeGrafter"/>
</dbReference>
<feature type="signal peptide" evidence="1">
    <location>
        <begin position="1"/>
        <end position="28"/>
    </location>
</feature>
<keyword evidence="3" id="KW-1185">Reference proteome</keyword>
<dbReference type="EMBL" id="QLMG01000005">
    <property type="protein sequence ID" value="RAK20849.1"/>
    <property type="molecule type" value="Genomic_DNA"/>
</dbReference>
<dbReference type="PANTHER" id="PTHR30143:SF0">
    <property type="entry name" value="2-KETO-4-PENTENOATE HYDRATASE"/>
    <property type="match status" value="1"/>
</dbReference>
<protein>
    <submittedName>
        <fullName evidence="2">2-oxo-hept-3-ene-1,7-dioate hydratase</fullName>
    </submittedName>
</protein>
<dbReference type="Gene3D" id="3.90.850.10">
    <property type="entry name" value="Fumarylacetoacetase-like, C-terminal domain"/>
    <property type="match status" value="1"/>
</dbReference>
<evidence type="ECO:0000313" key="2">
    <source>
        <dbReference type="EMBL" id="RAK20849.1"/>
    </source>
</evidence>
<keyword evidence="1" id="KW-0732">Signal</keyword>